<dbReference type="Proteomes" id="UP001322277">
    <property type="component" value="Chromosome 3"/>
</dbReference>
<keyword evidence="2" id="KW-1185">Reference proteome</keyword>
<dbReference type="GeneID" id="87941346"/>
<reference evidence="2" key="1">
    <citation type="journal article" date="2023" name="bioRxiv">
        <title>Complete genome of the Medicago anthracnose fungus, Colletotrichum destructivum, reveals a mini-chromosome-like region within a core chromosome.</title>
        <authorList>
            <person name="Lapalu N."/>
            <person name="Simon A."/>
            <person name="Lu A."/>
            <person name="Plaumann P.-L."/>
            <person name="Amselem J."/>
            <person name="Pigne S."/>
            <person name="Auger A."/>
            <person name="Koch C."/>
            <person name="Dallery J.-F."/>
            <person name="O'Connell R.J."/>
        </authorList>
    </citation>
    <scope>NUCLEOTIDE SEQUENCE [LARGE SCALE GENOMIC DNA]</scope>
    <source>
        <strain evidence="2">CBS 520.97</strain>
    </source>
</reference>
<proteinExistence type="predicted"/>
<name>A0AAX4I966_9PEZI</name>
<dbReference type="AlphaFoldDB" id="A0AAX4I966"/>
<evidence type="ECO:0000313" key="2">
    <source>
        <dbReference type="Proteomes" id="UP001322277"/>
    </source>
</evidence>
<evidence type="ECO:0000313" key="1">
    <source>
        <dbReference type="EMBL" id="WQF79829.1"/>
    </source>
</evidence>
<gene>
    <name evidence="1" type="ORF">CDEST_04843</name>
</gene>
<organism evidence="1 2">
    <name type="scientific">Colletotrichum destructivum</name>
    <dbReference type="NCBI Taxonomy" id="34406"/>
    <lineage>
        <taxon>Eukaryota</taxon>
        <taxon>Fungi</taxon>
        <taxon>Dikarya</taxon>
        <taxon>Ascomycota</taxon>
        <taxon>Pezizomycotina</taxon>
        <taxon>Sordariomycetes</taxon>
        <taxon>Hypocreomycetidae</taxon>
        <taxon>Glomerellales</taxon>
        <taxon>Glomerellaceae</taxon>
        <taxon>Colletotrichum</taxon>
        <taxon>Colletotrichum destructivum species complex</taxon>
    </lineage>
</organism>
<dbReference type="RefSeq" id="XP_062777053.1">
    <property type="nucleotide sequence ID" value="XM_062921002.1"/>
</dbReference>
<accession>A0AAX4I966</accession>
<dbReference type="KEGG" id="cdet:87941346"/>
<dbReference type="EMBL" id="CP137307">
    <property type="protein sequence ID" value="WQF79829.1"/>
    <property type="molecule type" value="Genomic_DNA"/>
</dbReference>
<protein>
    <submittedName>
        <fullName evidence="1">Uncharacterized protein</fullName>
    </submittedName>
</protein>
<sequence length="325" mass="35061">MMVQGPSFGIASFGLAFLSETPQLRVAGVEHVHNVIRTHHTAIAKPAQVLAAMDQQRFRLLEPMMLISSSASLTPQARTRTSRRCSSSLPLHAPLTEIFFIITIRVEDLSGCGHPNYGYRRDKPTANAIATGIDSTEGENITPAPFGFPSVGLKNWGIGIQVRHSKGLSGGRGCLSALAAAPTNPLDLLVPSLIWNLESRPSSLSPTAHRIHRTGAKHARAQARMLPQCHRNANAGMTAAFIHCLPALQLRAPPTLRFWSPWSRMTLSLSLSGLCDEGEHSTLSQGPLAGRSWLRMAGDGKPGAAATLECLQILFIAARGPQRRE</sequence>